<dbReference type="AlphaFoldDB" id="A0A0E9QGX3"/>
<organism evidence="1">
    <name type="scientific">Anguilla anguilla</name>
    <name type="common">European freshwater eel</name>
    <name type="synonym">Muraena anguilla</name>
    <dbReference type="NCBI Taxonomy" id="7936"/>
    <lineage>
        <taxon>Eukaryota</taxon>
        <taxon>Metazoa</taxon>
        <taxon>Chordata</taxon>
        <taxon>Craniata</taxon>
        <taxon>Vertebrata</taxon>
        <taxon>Euteleostomi</taxon>
        <taxon>Actinopterygii</taxon>
        <taxon>Neopterygii</taxon>
        <taxon>Teleostei</taxon>
        <taxon>Anguilliformes</taxon>
        <taxon>Anguillidae</taxon>
        <taxon>Anguilla</taxon>
    </lineage>
</organism>
<evidence type="ECO:0000313" key="1">
    <source>
        <dbReference type="EMBL" id="JAH16034.1"/>
    </source>
</evidence>
<dbReference type="EMBL" id="GBXM01092543">
    <property type="protein sequence ID" value="JAH16034.1"/>
    <property type="molecule type" value="Transcribed_RNA"/>
</dbReference>
<sequence>MYWSKWMAHQRAITLRDQYRRRNSMDNVVN</sequence>
<reference evidence="1" key="1">
    <citation type="submission" date="2014-11" db="EMBL/GenBank/DDBJ databases">
        <authorList>
            <person name="Amaro Gonzalez C."/>
        </authorList>
    </citation>
    <scope>NUCLEOTIDE SEQUENCE</scope>
</reference>
<accession>A0A0E9QGX3</accession>
<name>A0A0E9QGX3_ANGAN</name>
<protein>
    <submittedName>
        <fullName evidence="1">Uncharacterized protein</fullName>
    </submittedName>
</protein>
<proteinExistence type="predicted"/>
<reference evidence="1" key="2">
    <citation type="journal article" date="2015" name="Fish Shellfish Immunol.">
        <title>Early steps in the European eel (Anguilla anguilla)-Vibrio vulnificus interaction in the gills: Role of the RtxA13 toxin.</title>
        <authorList>
            <person name="Callol A."/>
            <person name="Pajuelo D."/>
            <person name="Ebbesson L."/>
            <person name="Teles M."/>
            <person name="MacKenzie S."/>
            <person name="Amaro C."/>
        </authorList>
    </citation>
    <scope>NUCLEOTIDE SEQUENCE</scope>
</reference>